<name>A0A2P5I7Q5_DIAHE</name>
<protein>
    <submittedName>
        <fullName evidence="2">Uncharacterized protein</fullName>
    </submittedName>
</protein>
<sequence length="156" mass="18236">MKSEFDLISLKAFRQLCVRDTAYGSKFTRWLPLTLSKKKHWGRVKDDAYRSLNQLARLLISDVETNRNFQPRLFLQAVTRNVPRLLAGHPELEHMEYPTSPYRLHHTFAADSAQYHALVFMHLFQQTIRDGQSTTPAQRQTIGLDKLPDVLEEQRD</sequence>
<dbReference type="AlphaFoldDB" id="A0A2P5I7Q5"/>
<accession>A0A2P5I7Q5</accession>
<organism evidence="2 3">
    <name type="scientific">Diaporthe helianthi</name>
    <dbReference type="NCBI Taxonomy" id="158607"/>
    <lineage>
        <taxon>Eukaryota</taxon>
        <taxon>Fungi</taxon>
        <taxon>Dikarya</taxon>
        <taxon>Ascomycota</taxon>
        <taxon>Pezizomycotina</taxon>
        <taxon>Sordariomycetes</taxon>
        <taxon>Sordariomycetidae</taxon>
        <taxon>Diaporthales</taxon>
        <taxon>Diaporthaceae</taxon>
        <taxon>Diaporthe</taxon>
    </lineage>
</organism>
<feature type="compositionally biased region" description="Polar residues" evidence="1">
    <location>
        <begin position="131"/>
        <end position="141"/>
    </location>
</feature>
<evidence type="ECO:0000313" key="3">
    <source>
        <dbReference type="Proteomes" id="UP000094444"/>
    </source>
</evidence>
<dbReference type="EMBL" id="MAVT02000180">
    <property type="protein sequence ID" value="POS78515.1"/>
    <property type="molecule type" value="Genomic_DNA"/>
</dbReference>
<evidence type="ECO:0000256" key="1">
    <source>
        <dbReference type="SAM" id="MobiDB-lite"/>
    </source>
</evidence>
<gene>
    <name evidence="2" type="ORF">DHEL01_v203094</name>
</gene>
<reference evidence="2" key="1">
    <citation type="submission" date="2017-09" db="EMBL/GenBank/DDBJ databases">
        <title>Polyketide synthases of a Diaporthe helianthi virulent isolate.</title>
        <authorList>
            <person name="Baroncelli R."/>
        </authorList>
    </citation>
    <scope>NUCLEOTIDE SEQUENCE [LARGE SCALE GENOMIC DNA]</scope>
    <source>
        <strain evidence="2">7/96</strain>
    </source>
</reference>
<dbReference type="Proteomes" id="UP000094444">
    <property type="component" value="Unassembled WGS sequence"/>
</dbReference>
<proteinExistence type="predicted"/>
<keyword evidence="3" id="KW-1185">Reference proteome</keyword>
<evidence type="ECO:0000313" key="2">
    <source>
        <dbReference type="EMBL" id="POS78515.1"/>
    </source>
</evidence>
<feature type="compositionally biased region" description="Basic and acidic residues" evidence="1">
    <location>
        <begin position="146"/>
        <end position="156"/>
    </location>
</feature>
<feature type="region of interest" description="Disordered" evidence="1">
    <location>
        <begin position="131"/>
        <end position="156"/>
    </location>
</feature>
<comment type="caution">
    <text evidence="2">The sequence shown here is derived from an EMBL/GenBank/DDBJ whole genome shotgun (WGS) entry which is preliminary data.</text>
</comment>
<dbReference type="InParanoid" id="A0A2P5I7Q5"/>
<dbReference type="OrthoDB" id="109543at2759"/>